<feature type="region of interest" description="Disordered" evidence="4">
    <location>
        <begin position="272"/>
        <end position="292"/>
    </location>
</feature>
<evidence type="ECO:0000256" key="2">
    <source>
        <dbReference type="ARBA" id="ARBA00023239"/>
    </source>
</evidence>
<organism evidence="5">
    <name type="scientific">freshwater metagenome</name>
    <dbReference type="NCBI Taxonomy" id="449393"/>
    <lineage>
        <taxon>unclassified sequences</taxon>
        <taxon>metagenomes</taxon>
        <taxon>ecological metagenomes</taxon>
    </lineage>
</organism>
<feature type="region of interest" description="Disordered" evidence="4">
    <location>
        <begin position="1"/>
        <end position="20"/>
    </location>
</feature>
<dbReference type="EMBL" id="CAFBLW010000024">
    <property type="protein sequence ID" value="CAB4873167.1"/>
    <property type="molecule type" value="Genomic_DNA"/>
</dbReference>
<dbReference type="InterPro" id="IPR001753">
    <property type="entry name" value="Enoyl-CoA_hydra/iso"/>
</dbReference>
<name>A0A6J7DRH8_9ZZZZ</name>
<protein>
    <recommendedName>
        <fullName evidence="3">1,4-dihydroxy-2-naphthoyl-CoA synthase</fullName>
        <ecNumber evidence="3">4.1.3.36</ecNumber>
    </recommendedName>
</protein>
<dbReference type="NCBIfam" id="NF005637">
    <property type="entry name" value="PRK07396.1"/>
    <property type="match status" value="1"/>
</dbReference>
<dbReference type="InterPro" id="IPR018376">
    <property type="entry name" value="Enoyl-CoA_hyd/isom_CS"/>
</dbReference>
<dbReference type="SUPFAM" id="SSF52096">
    <property type="entry name" value="ClpP/crotonase"/>
    <property type="match status" value="1"/>
</dbReference>
<dbReference type="GO" id="GO:0008935">
    <property type="term" value="F:1,4-dihydroxy-2-naphthoyl-CoA synthase activity"/>
    <property type="evidence" value="ECO:0007669"/>
    <property type="project" value="UniProtKB-EC"/>
</dbReference>
<dbReference type="InterPro" id="IPR029045">
    <property type="entry name" value="ClpP/crotonase-like_dom_sf"/>
</dbReference>
<keyword evidence="2" id="KW-0456">Lyase</keyword>
<evidence type="ECO:0000256" key="4">
    <source>
        <dbReference type="SAM" id="MobiDB-lite"/>
    </source>
</evidence>
<dbReference type="AlphaFoldDB" id="A0A6J7DRH8"/>
<feature type="compositionally biased region" description="Basic and acidic residues" evidence="4">
    <location>
        <begin position="1"/>
        <end position="14"/>
    </location>
</feature>
<dbReference type="PANTHER" id="PTHR43113">
    <property type="entry name" value="NUCLEOSIDE-DIPHOSPHATE-SUGAR EPIMERASE"/>
    <property type="match status" value="1"/>
</dbReference>
<dbReference type="InterPro" id="IPR014748">
    <property type="entry name" value="Enoyl-CoA_hydra_C"/>
</dbReference>
<dbReference type="GO" id="GO:0009234">
    <property type="term" value="P:menaquinone biosynthetic process"/>
    <property type="evidence" value="ECO:0007669"/>
    <property type="project" value="InterPro"/>
</dbReference>
<dbReference type="HAMAP" id="MF_01934">
    <property type="entry name" value="MenB"/>
    <property type="match status" value="1"/>
</dbReference>
<dbReference type="PROSITE" id="PS00166">
    <property type="entry name" value="ENOYL_COA_HYDRATASE"/>
    <property type="match status" value="1"/>
</dbReference>
<dbReference type="GO" id="GO:0005829">
    <property type="term" value="C:cytosol"/>
    <property type="evidence" value="ECO:0007669"/>
    <property type="project" value="TreeGrafter"/>
</dbReference>
<evidence type="ECO:0000256" key="1">
    <source>
        <dbReference type="ARBA" id="ARBA00000177"/>
    </source>
</evidence>
<dbReference type="FunFam" id="3.90.226.10:FF:000003">
    <property type="entry name" value="1,4-dihydroxy-2-naphthoyl-CoA synthase"/>
    <property type="match status" value="1"/>
</dbReference>
<dbReference type="PANTHER" id="PTHR43113:SF1">
    <property type="entry name" value="1,4-DIHYDROXY-2-NAPHTHOYL-COA SYNTHASE, PEROXISOMAL"/>
    <property type="match status" value="1"/>
</dbReference>
<proteinExistence type="inferred from homology"/>
<accession>A0A6J7DRH8</accession>
<dbReference type="CDD" id="cd06558">
    <property type="entry name" value="crotonase-like"/>
    <property type="match status" value="1"/>
</dbReference>
<sequence>MSKPIKRDFGDRTIPKWASGPGGESFTDIKYQVADGIAKITINRPEVRNAFRPETIIELQSAFSLARDNQEVGVIILTGEGSEAFCSGGDISVRGDDGYIGEDALGKQGVGRLNVLDLQVQIRRTPKPVVAMVAGWAIGGGHVLHVVCDLTIAADNAKFGQTGPMVGSFDGGYGSSILAASVGQKKAREIWFMTRQYDAQEALEMGLVNTVVPIAELEAETVSWCREMLRNSPLALRLLKSSLNAVDDGAAGVQQLAGDATLLFYLSEEGQEGRDAYKEKRAPNFGKFPKRP</sequence>
<feature type="compositionally biased region" description="Basic and acidic residues" evidence="4">
    <location>
        <begin position="272"/>
        <end position="282"/>
    </location>
</feature>
<evidence type="ECO:0000313" key="5">
    <source>
        <dbReference type="EMBL" id="CAB4873167.1"/>
    </source>
</evidence>
<dbReference type="EC" id="4.1.3.36" evidence="3"/>
<dbReference type="Pfam" id="PF00378">
    <property type="entry name" value="ECH_1"/>
    <property type="match status" value="1"/>
</dbReference>
<dbReference type="Gene3D" id="1.10.12.10">
    <property type="entry name" value="Lyase 2-enoyl-coa Hydratase, Chain A, domain 2"/>
    <property type="match status" value="1"/>
</dbReference>
<comment type="catalytic activity">
    <reaction evidence="1">
        <text>2-succinylbenzoyl-CoA + H(+) = 1,4-dihydroxy-2-naphthoyl-CoA + H2O</text>
        <dbReference type="Rhea" id="RHEA:26562"/>
        <dbReference type="ChEBI" id="CHEBI:15377"/>
        <dbReference type="ChEBI" id="CHEBI:15378"/>
        <dbReference type="ChEBI" id="CHEBI:57364"/>
        <dbReference type="ChEBI" id="CHEBI:58897"/>
        <dbReference type="EC" id="4.1.3.36"/>
    </reaction>
</comment>
<dbReference type="NCBIfam" id="TIGR01929">
    <property type="entry name" value="menB"/>
    <property type="match status" value="1"/>
</dbReference>
<dbReference type="Gene3D" id="3.90.226.10">
    <property type="entry name" value="2-enoyl-CoA Hydratase, Chain A, domain 1"/>
    <property type="match status" value="1"/>
</dbReference>
<evidence type="ECO:0000256" key="3">
    <source>
        <dbReference type="ARBA" id="ARBA00066833"/>
    </source>
</evidence>
<dbReference type="InterPro" id="IPR010198">
    <property type="entry name" value="DHNA-CoA_synthase_MenB"/>
</dbReference>
<dbReference type="FunFam" id="1.10.12.10:FF:000003">
    <property type="entry name" value="1,4-dihydroxy-2-naphthoyl-CoA synthase"/>
    <property type="match status" value="1"/>
</dbReference>
<gene>
    <name evidence="5" type="ORF">UFOPK3461_00447</name>
</gene>
<reference evidence="5" key="1">
    <citation type="submission" date="2020-05" db="EMBL/GenBank/DDBJ databases">
        <authorList>
            <person name="Chiriac C."/>
            <person name="Salcher M."/>
            <person name="Ghai R."/>
            <person name="Kavagutti S V."/>
        </authorList>
    </citation>
    <scope>NUCLEOTIDE SEQUENCE</scope>
</reference>